<comment type="subcellular location">
    <subcellularLocation>
        <location evidence="1">Nucleus</location>
    </subcellularLocation>
</comment>
<gene>
    <name evidence="4" type="ORF">HYC85_003572</name>
</gene>
<evidence type="ECO:0000256" key="1">
    <source>
        <dbReference type="ARBA" id="ARBA00004123"/>
    </source>
</evidence>
<comment type="caution">
    <text evidence="4">The sequence shown here is derived from an EMBL/GenBank/DDBJ whole genome shotgun (WGS) entry which is preliminary data.</text>
</comment>
<evidence type="ECO:0000256" key="3">
    <source>
        <dbReference type="ARBA" id="ARBA00023242"/>
    </source>
</evidence>
<proteinExistence type="predicted"/>
<dbReference type="InterPro" id="IPR051345">
    <property type="entry name" value="Importin_beta-like_NTR"/>
</dbReference>
<dbReference type="PANTHER" id="PTHR12363:SF33">
    <property type="entry name" value="IMPORTIN-13"/>
    <property type="match status" value="1"/>
</dbReference>
<keyword evidence="2" id="KW-0813">Transport</keyword>
<dbReference type="GO" id="GO:0006606">
    <property type="term" value="P:protein import into nucleus"/>
    <property type="evidence" value="ECO:0007669"/>
    <property type="project" value="TreeGrafter"/>
</dbReference>
<dbReference type="SUPFAM" id="SSF81631">
    <property type="entry name" value="PAP/OAS1 substrate-binding domain"/>
    <property type="match status" value="1"/>
</dbReference>
<sequence>MSYVPMVMFWVTVPSPPKSLGNATLRLCSGLIFILNPIGRSKFYNSMSFRTTLRCVTLWAKRRGVSDNLLHDASSNQETLIFCSQTLRSKVQRDFEELPSEAFRPLRDLLNISLAVAALAVHVPAKDWGDGGIVNWLRDEMNSHPECIPRFLELLRVLPEDPCFYTCFSPIGANSSL</sequence>
<accession>A0A7J7HVB6</accession>
<name>A0A7J7HVB6_CAMSI</name>
<keyword evidence="5" id="KW-1185">Reference proteome</keyword>
<dbReference type="Gene3D" id="1.25.10.10">
    <property type="entry name" value="Leucine-rich Repeat Variant"/>
    <property type="match status" value="1"/>
</dbReference>
<evidence type="ECO:0000256" key="2">
    <source>
        <dbReference type="ARBA" id="ARBA00022448"/>
    </source>
</evidence>
<dbReference type="PANTHER" id="PTHR12363">
    <property type="entry name" value="TRANSPORTIN 3 AND IMPORTIN 13"/>
    <property type="match status" value="1"/>
</dbReference>
<keyword evidence="3" id="KW-0539">Nucleus</keyword>
<reference evidence="4 5" key="2">
    <citation type="submission" date="2020-07" db="EMBL/GenBank/DDBJ databases">
        <title>Genome assembly of wild tea tree DASZ reveals pedigree and selection history of tea varieties.</title>
        <authorList>
            <person name="Zhang W."/>
        </authorList>
    </citation>
    <scope>NUCLEOTIDE SEQUENCE [LARGE SCALE GENOMIC DNA]</scope>
    <source>
        <strain evidence="5">cv. G240</strain>
        <tissue evidence="4">Leaf</tissue>
    </source>
</reference>
<dbReference type="InterPro" id="IPR011989">
    <property type="entry name" value="ARM-like"/>
</dbReference>
<evidence type="ECO:0000313" key="4">
    <source>
        <dbReference type="EMBL" id="KAF5956347.1"/>
    </source>
</evidence>
<reference evidence="5" key="1">
    <citation type="journal article" date="2020" name="Nat. Commun.">
        <title>Genome assembly of wild tea tree DASZ reveals pedigree and selection history of tea varieties.</title>
        <authorList>
            <person name="Zhang W."/>
            <person name="Zhang Y."/>
            <person name="Qiu H."/>
            <person name="Guo Y."/>
            <person name="Wan H."/>
            <person name="Zhang X."/>
            <person name="Scossa F."/>
            <person name="Alseekh S."/>
            <person name="Zhang Q."/>
            <person name="Wang P."/>
            <person name="Xu L."/>
            <person name="Schmidt M.H."/>
            <person name="Jia X."/>
            <person name="Li D."/>
            <person name="Zhu A."/>
            <person name="Guo F."/>
            <person name="Chen W."/>
            <person name="Ni D."/>
            <person name="Usadel B."/>
            <person name="Fernie A.R."/>
            <person name="Wen W."/>
        </authorList>
    </citation>
    <scope>NUCLEOTIDE SEQUENCE [LARGE SCALE GENOMIC DNA]</scope>
    <source>
        <strain evidence="5">cv. G240</strain>
    </source>
</reference>
<dbReference type="EMBL" id="JACBKZ010000002">
    <property type="protein sequence ID" value="KAF5956347.1"/>
    <property type="molecule type" value="Genomic_DNA"/>
</dbReference>
<protein>
    <submittedName>
        <fullName evidence="4">Uncharacterized protein</fullName>
    </submittedName>
</protein>
<organism evidence="4 5">
    <name type="scientific">Camellia sinensis</name>
    <name type="common">Tea plant</name>
    <name type="synonym">Thea sinensis</name>
    <dbReference type="NCBI Taxonomy" id="4442"/>
    <lineage>
        <taxon>Eukaryota</taxon>
        <taxon>Viridiplantae</taxon>
        <taxon>Streptophyta</taxon>
        <taxon>Embryophyta</taxon>
        <taxon>Tracheophyta</taxon>
        <taxon>Spermatophyta</taxon>
        <taxon>Magnoliopsida</taxon>
        <taxon>eudicotyledons</taxon>
        <taxon>Gunneridae</taxon>
        <taxon>Pentapetalae</taxon>
        <taxon>asterids</taxon>
        <taxon>Ericales</taxon>
        <taxon>Theaceae</taxon>
        <taxon>Camellia</taxon>
    </lineage>
</organism>
<dbReference type="Proteomes" id="UP000593564">
    <property type="component" value="Unassembled WGS sequence"/>
</dbReference>
<dbReference type="GO" id="GO:0005737">
    <property type="term" value="C:cytoplasm"/>
    <property type="evidence" value="ECO:0007669"/>
    <property type="project" value="TreeGrafter"/>
</dbReference>
<dbReference type="AlphaFoldDB" id="A0A7J7HVB6"/>
<evidence type="ECO:0000313" key="5">
    <source>
        <dbReference type="Proteomes" id="UP000593564"/>
    </source>
</evidence>
<dbReference type="GO" id="GO:0005634">
    <property type="term" value="C:nucleus"/>
    <property type="evidence" value="ECO:0007669"/>
    <property type="project" value="UniProtKB-SubCell"/>
</dbReference>